<evidence type="ECO:0000313" key="1">
    <source>
        <dbReference type="EMBL" id="KAF7781824.1"/>
    </source>
</evidence>
<dbReference type="EMBL" id="AHCD03000044">
    <property type="protein sequence ID" value="KAF7781824.1"/>
    <property type="molecule type" value="Genomic_DNA"/>
</dbReference>
<accession>A0A8T0C2C6</accession>
<comment type="caution">
    <text evidence="1">The sequence shown here is derived from an EMBL/GenBank/DDBJ whole genome shotgun (WGS) entry which is preliminary data.</text>
</comment>
<gene>
    <name evidence="1" type="ORF">PRUB_b1163</name>
</gene>
<name>A0A8T0C2C6_9GAMM</name>
<reference evidence="1 2" key="1">
    <citation type="journal article" date="2012" name="J. Bacteriol.">
        <title>Genome sequence of the cycloprodigiosin-producing bacterial strain Pseudoalteromonas rubra ATCC 29570(T).</title>
        <authorList>
            <person name="Xie B.B."/>
            <person name="Shu Y.L."/>
            <person name="Qin Q.L."/>
            <person name="Rong J.C."/>
            <person name="Zhang X.Y."/>
            <person name="Chen X.L."/>
            <person name="Zhou B.C."/>
            <person name="Zhang Y.Z."/>
        </authorList>
    </citation>
    <scope>NUCLEOTIDE SEQUENCE [LARGE SCALE GENOMIC DNA]</scope>
    <source>
        <strain evidence="1 2">DSM 6842</strain>
    </source>
</reference>
<evidence type="ECO:0000313" key="2">
    <source>
        <dbReference type="Proteomes" id="UP000016480"/>
    </source>
</evidence>
<proteinExistence type="predicted"/>
<protein>
    <submittedName>
        <fullName evidence="1">Uncharacterized protein</fullName>
    </submittedName>
</protein>
<dbReference type="AlphaFoldDB" id="A0A8T0C2C6"/>
<dbReference type="GeneID" id="61360686"/>
<sequence length="62" mass="6871">MLTKVKLRSFARDDELALLAVRITKAFEVAMGGPQLIGNDGKFQVMSDSGMCAPESVFRYLF</sequence>
<dbReference type="RefSeq" id="WP_010380867.1">
    <property type="nucleotide sequence ID" value="NZ_AHCD03000044.1"/>
</dbReference>
<organism evidence="1 2">
    <name type="scientific">Pseudoalteromonas rubra</name>
    <dbReference type="NCBI Taxonomy" id="43658"/>
    <lineage>
        <taxon>Bacteria</taxon>
        <taxon>Pseudomonadati</taxon>
        <taxon>Pseudomonadota</taxon>
        <taxon>Gammaproteobacteria</taxon>
        <taxon>Alteromonadales</taxon>
        <taxon>Pseudoalteromonadaceae</taxon>
        <taxon>Pseudoalteromonas</taxon>
    </lineage>
</organism>
<dbReference type="Proteomes" id="UP000016480">
    <property type="component" value="Unassembled WGS sequence"/>
</dbReference>